<dbReference type="Pfam" id="PF00804">
    <property type="entry name" value="Syntaxin"/>
    <property type="match status" value="1"/>
</dbReference>
<gene>
    <name evidence="6" type="ORF">L596_016875</name>
</gene>
<dbReference type="GO" id="GO:0006886">
    <property type="term" value="P:intracellular protein transport"/>
    <property type="evidence" value="ECO:0007669"/>
    <property type="project" value="TreeGrafter"/>
</dbReference>
<comment type="caution">
    <text evidence="6">The sequence shown here is derived from an EMBL/GenBank/DDBJ whole genome shotgun (WGS) entry which is preliminary data.</text>
</comment>
<sequence>MVVRDRMSEFRRGGGSAEHQHANGRTNGNHNQVGIGVTHFNPFEDVELGAPPQTNTAKGHLASASVHSTDQFLDEVNQMHLMMDKLEMQIQKLKIKQTAILGQVVVQPVQKDELEELITDIKKRTNELRPHLKKLESEISRDERGLPSEYMTGAEIRIRRDHCNHLKRKLRDLIDGFNDTQVEYKKRVSKRVKRQLDLAGERFTEKEVSQMLDSKSSEVFYRQVNPLSVAGRIALEDATARHQEILELERNIAQLNELFVDIYEMVHAQGTVVDNINTNVEAAVNYTGDAKVRIKQAVIHKQSARRKKIYCLIMVIVVLLILIAVAIVLGVTLSGGSRRE</sequence>
<dbReference type="InterPro" id="IPR000727">
    <property type="entry name" value="T_SNARE_dom"/>
</dbReference>
<evidence type="ECO:0000256" key="2">
    <source>
        <dbReference type="ARBA" id="ARBA00022775"/>
    </source>
</evidence>
<keyword evidence="4" id="KW-1133">Transmembrane helix</keyword>
<dbReference type="GO" id="GO:0005484">
    <property type="term" value="F:SNAP receptor activity"/>
    <property type="evidence" value="ECO:0007669"/>
    <property type="project" value="TreeGrafter"/>
</dbReference>
<accession>A0A4U5NKU1</accession>
<dbReference type="STRING" id="34508.A0A4U5NKU1"/>
<dbReference type="SUPFAM" id="SSF47661">
    <property type="entry name" value="t-snare proteins"/>
    <property type="match status" value="1"/>
</dbReference>
<reference evidence="6 7" key="2">
    <citation type="journal article" date="2019" name="G3 (Bethesda)">
        <title>Hybrid Assembly of the Genome of the Entomopathogenic Nematode Steinernema carpocapsae Identifies the X-Chromosome.</title>
        <authorList>
            <person name="Serra L."/>
            <person name="Macchietto M."/>
            <person name="Macias-Munoz A."/>
            <person name="McGill C.J."/>
            <person name="Rodriguez I.M."/>
            <person name="Rodriguez B."/>
            <person name="Murad R."/>
            <person name="Mortazavi A."/>
        </authorList>
    </citation>
    <scope>NUCLEOTIDE SEQUENCE [LARGE SCALE GENOMIC DNA]</scope>
    <source>
        <strain evidence="6 7">ALL</strain>
    </source>
</reference>
<evidence type="ECO:0000256" key="3">
    <source>
        <dbReference type="SAM" id="MobiDB-lite"/>
    </source>
</evidence>
<name>A0A4U5NKU1_STECR</name>
<dbReference type="GO" id="GO:0005886">
    <property type="term" value="C:plasma membrane"/>
    <property type="evidence" value="ECO:0007669"/>
    <property type="project" value="TreeGrafter"/>
</dbReference>
<keyword evidence="4" id="KW-0472">Membrane</keyword>
<dbReference type="GO" id="GO:0006887">
    <property type="term" value="P:exocytosis"/>
    <property type="evidence" value="ECO:0007669"/>
    <property type="project" value="TreeGrafter"/>
</dbReference>
<protein>
    <recommendedName>
        <fullName evidence="5">t-SNARE coiled-coil homology domain-containing protein</fullName>
    </recommendedName>
</protein>
<dbReference type="PANTHER" id="PTHR19957">
    <property type="entry name" value="SYNTAXIN"/>
    <property type="match status" value="1"/>
</dbReference>
<dbReference type="AlphaFoldDB" id="A0A4U5NKU1"/>
<dbReference type="OrthoDB" id="10255013at2759"/>
<evidence type="ECO:0000313" key="7">
    <source>
        <dbReference type="Proteomes" id="UP000298663"/>
    </source>
</evidence>
<dbReference type="InterPro" id="IPR045242">
    <property type="entry name" value="Syntaxin"/>
</dbReference>
<dbReference type="Proteomes" id="UP000298663">
    <property type="component" value="Unassembled WGS sequence"/>
</dbReference>
<dbReference type="GO" id="GO:0000149">
    <property type="term" value="F:SNARE binding"/>
    <property type="evidence" value="ECO:0007669"/>
    <property type="project" value="TreeGrafter"/>
</dbReference>
<dbReference type="PANTHER" id="PTHR19957:SF113">
    <property type="entry name" value="SYNTAXIN-2-RELATED"/>
    <property type="match status" value="1"/>
</dbReference>
<dbReference type="CDD" id="cd15848">
    <property type="entry name" value="SNARE_syntaxin1-like"/>
    <property type="match status" value="1"/>
</dbReference>
<dbReference type="GO" id="GO:0006906">
    <property type="term" value="P:vesicle fusion"/>
    <property type="evidence" value="ECO:0007669"/>
    <property type="project" value="TreeGrafter"/>
</dbReference>
<dbReference type="EMBL" id="AZBU02000004">
    <property type="protein sequence ID" value="TKR83253.1"/>
    <property type="molecule type" value="Genomic_DNA"/>
</dbReference>
<dbReference type="GO" id="GO:0012505">
    <property type="term" value="C:endomembrane system"/>
    <property type="evidence" value="ECO:0007669"/>
    <property type="project" value="TreeGrafter"/>
</dbReference>
<keyword evidence="7" id="KW-1185">Reference proteome</keyword>
<evidence type="ECO:0000256" key="4">
    <source>
        <dbReference type="SAM" id="Phobius"/>
    </source>
</evidence>
<feature type="domain" description="T-SNARE coiled-coil homology" evidence="5">
    <location>
        <begin position="235"/>
        <end position="297"/>
    </location>
</feature>
<organism evidence="6 7">
    <name type="scientific">Steinernema carpocapsae</name>
    <name type="common">Entomopathogenic nematode</name>
    <dbReference type="NCBI Taxonomy" id="34508"/>
    <lineage>
        <taxon>Eukaryota</taxon>
        <taxon>Metazoa</taxon>
        <taxon>Ecdysozoa</taxon>
        <taxon>Nematoda</taxon>
        <taxon>Chromadorea</taxon>
        <taxon>Rhabditida</taxon>
        <taxon>Tylenchina</taxon>
        <taxon>Panagrolaimomorpha</taxon>
        <taxon>Strongyloidoidea</taxon>
        <taxon>Steinernematidae</taxon>
        <taxon>Steinernema</taxon>
    </lineage>
</organism>
<feature type="region of interest" description="Disordered" evidence="3">
    <location>
        <begin position="1"/>
        <end position="28"/>
    </location>
</feature>
<keyword evidence="2" id="KW-0532">Neurotransmitter transport</keyword>
<evidence type="ECO:0000313" key="6">
    <source>
        <dbReference type="EMBL" id="TKR83253.1"/>
    </source>
</evidence>
<keyword evidence="4" id="KW-0812">Transmembrane</keyword>
<dbReference type="SMART" id="SM00397">
    <property type="entry name" value="t_SNARE"/>
    <property type="match status" value="1"/>
</dbReference>
<feature type="transmembrane region" description="Helical" evidence="4">
    <location>
        <begin position="309"/>
        <end position="333"/>
    </location>
</feature>
<dbReference type="GO" id="GO:0031201">
    <property type="term" value="C:SNARE complex"/>
    <property type="evidence" value="ECO:0007669"/>
    <property type="project" value="TreeGrafter"/>
</dbReference>
<dbReference type="Gene3D" id="1.20.58.70">
    <property type="match status" value="1"/>
</dbReference>
<proteinExistence type="inferred from homology"/>
<dbReference type="SMART" id="SM00503">
    <property type="entry name" value="SynN"/>
    <property type="match status" value="1"/>
</dbReference>
<dbReference type="PROSITE" id="PS50192">
    <property type="entry name" value="T_SNARE"/>
    <property type="match status" value="1"/>
</dbReference>
<evidence type="ECO:0000256" key="1">
    <source>
        <dbReference type="ARBA" id="ARBA00009063"/>
    </source>
</evidence>
<feature type="compositionally biased region" description="Basic and acidic residues" evidence="3">
    <location>
        <begin position="1"/>
        <end position="12"/>
    </location>
</feature>
<dbReference type="InterPro" id="IPR010989">
    <property type="entry name" value="SNARE"/>
</dbReference>
<dbReference type="GO" id="GO:0048278">
    <property type="term" value="P:vesicle docking"/>
    <property type="evidence" value="ECO:0007669"/>
    <property type="project" value="TreeGrafter"/>
</dbReference>
<dbReference type="GO" id="GO:0006836">
    <property type="term" value="P:neurotransmitter transport"/>
    <property type="evidence" value="ECO:0007669"/>
    <property type="project" value="UniProtKB-KW"/>
</dbReference>
<comment type="similarity">
    <text evidence="1">Belongs to the syntaxin family.</text>
</comment>
<dbReference type="Pfam" id="PF05739">
    <property type="entry name" value="SNARE"/>
    <property type="match status" value="1"/>
</dbReference>
<reference evidence="6 7" key="1">
    <citation type="journal article" date="2015" name="Genome Biol.">
        <title>Comparative genomics of Steinernema reveals deeply conserved gene regulatory networks.</title>
        <authorList>
            <person name="Dillman A.R."/>
            <person name="Macchietto M."/>
            <person name="Porter C.F."/>
            <person name="Rogers A."/>
            <person name="Williams B."/>
            <person name="Antoshechkin I."/>
            <person name="Lee M.M."/>
            <person name="Goodwin Z."/>
            <person name="Lu X."/>
            <person name="Lewis E.E."/>
            <person name="Goodrich-Blair H."/>
            <person name="Stock S.P."/>
            <person name="Adams B.J."/>
            <person name="Sternberg P.W."/>
            <person name="Mortazavi A."/>
        </authorList>
    </citation>
    <scope>NUCLEOTIDE SEQUENCE [LARGE SCALE GENOMIC DNA]</scope>
    <source>
        <strain evidence="6 7">ALL</strain>
    </source>
</reference>
<dbReference type="Gene3D" id="1.20.5.110">
    <property type="match status" value="1"/>
</dbReference>
<keyword evidence="2" id="KW-0813">Transport</keyword>
<evidence type="ECO:0000259" key="5">
    <source>
        <dbReference type="PROSITE" id="PS50192"/>
    </source>
</evidence>
<dbReference type="InterPro" id="IPR006011">
    <property type="entry name" value="Syntaxin_N"/>
</dbReference>